<evidence type="ECO:0000256" key="1">
    <source>
        <dbReference type="ARBA" id="ARBA00004167"/>
    </source>
</evidence>
<keyword evidence="5 6" id="KW-0472">Membrane</keyword>
<organism evidence="7 8">
    <name type="scientific">Lapidilactobacillus gannanensis</name>
    <dbReference type="NCBI Taxonomy" id="2486002"/>
    <lineage>
        <taxon>Bacteria</taxon>
        <taxon>Bacillati</taxon>
        <taxon>Bacillota</taxon>
        <taxon>Bacilli</taxon>
        <taxon>Lactobacillales</taxon>
        <taxon>Lactobacillaceae</taxon>
        <taxon>Lapidilactobacillus</taxon>
    </lineage>
</organism>
<gene>
    <name evidence="7" type="ORF">ACFQ4R_01730</name>
</gene>
<dbReference type="Pfam" id="PF04011">
    <property type="entry name" value="LemA"/>
    <property type="match status" value="1"/>
</dbReference>
<dbReference type="SUPFAM" id="SSF140478">
    <property type="entry name" value="LemA-like"/>
    <property type="match status" value="1"/>
</dbReference>
<evidence type="ECO:0000313" key="7">
    <source>
        <dbReference type="EMBL" id="MFD1410343.1"/>
    </source>
</evidence>
<keyword evidence="4 6" id="KW-1133">Transmembrane helix</keyword>
<dbReference type="EMBL" id="JBHTOH010000014">
    <property type="protein sequence ID" value="MFD1410343.1"/>
    <property type="molecule type" value="Genomic_DNA"/>
</dbReference>
<dbReference type="PANTHER" id="PTHR34478">
    <property type="entry name" value="PROTEIN LEMA"/>
    <property type="match status" value="1"/>
</dbReference>
<name>A0ABW4BM62_9LACO</name>
<comment type="similarity">
    <text evidence="2">Belongs to the LemA family.</text>
</comment>
<comment type="caution">
    <text evidence="7">The sequence shown here is derived from an EMBL/GenBank/DDBJ whole genome shotgun (WGS) entry which is preliminary data.</text>
</comment>
<comment type="subcellular location">
    <subcellularLocation>
        <location evidence="1">Membrane</location>
        <topology evidence="1">Single-pass membrane protein</topology>
    </subcellularLocation>
</comment>
<sequence length="195" mass="21402">MKNSANSKRNWLIGIIVGVVVVIGLSFIGTYNSLARSSQAVDSQWAQVETVLQRRYDLIPNLVSAVKGSMKHETKVFGEISAARKAYGSASTASEKMKANAQLDQSVGTLVNVIGENYPSLKSNENVQTLMTQLEGSENRISVERRRYNQAVEKYNTSVVTFPKNILANMMGMGKKAYFKADTNASKTPSVDLDE</sequence>
<evidence type="ECO:0000256" key="6">
    <source>
        <dbReference type="SAM" id="Phobius"/>
    </source>
</evidence>
<keyword evidence="8" id="KW-1185">Reference proteome</keyword>
<dbReference type="RefSeq" id="WP_125646722.1">
    <property type="nucleotide sequence ID" value="NZ_JBHTOH010000014.1"/>
</dbReference>
<dbReference type="InterPro" id="IPR007156">
    <property type="entry name" value="MamQ_LemA"/>
</dbReference>
<evidence type="ECO:0000256" key="4">
    <source>
        <dbReference type="ARBA" id="ARBA00022989"/>
    </source>
</evidence>
<protein>
    <submittedName>
        <fullName evidence="7">LemA family protein</fullName>
    </submittedName>
</protein>
<accession>A0ABW4BM62</accession>
<evidence type="ECO:0000256" key="5">
    <source>
        <dbReference type="ARBA" id="ARBA00023136"/>
    </source>
</evidence>
<feature type="transmembrane region" description="Helical" evidence="6">
    <location>
        <begin position="12"/>
        <end position="31"/>
    </location>
</feature>
<proteinExistence type="inferred from homology"/>
<dbReference type="InterPro" id="IPR023353">
    <property type="entry name" value="LemA-like_dom_sf"/>
</dbReference>
<evidence type="ECO:0000256" key="3">
    <source>
        <dbReference type="ARBA" id="ARBA00022692"/>
    </source>
</evidence>
<reference evidence="8" key="1">
    <citation type="journal article" date="2019" name="Int. J. Syst. Evol. Microbiol.">
        <title>The Global Catalogue of Microorganisms (GCM) 10K type strain sequencing project: providing services to taxonomists for standard genome sequencing and annotation.</title>
        <authorList>
            <consortium name="The Broad Institute Genomics Platform"/>
            <consortium name="The Broad Institute Genome Sequencing Center for Infectious Disease"/>
            <person name="Wu L."/>
            <person name="Ma J."/>
        </authorList>
    </citation>
    <scope>NUCLEOTIDE SEQUENCE [LARGE SCALE GENOMIC DNA]</scope>
    <source>
        <strain evidence="8">CCM 8937</strain>
    </source>
</reference>
<evidence type="ECO:0000256" key="2">
    <source>
        <dbReference type="ARBA" id="ARBA00008854"/>
    </source>
</evidence>
<dbReference type="Proteomes" id="UP001597191">
    <property type="component" value="Unassembled WGS sequence"/>
</dbReference>
<evidence type="ECO:0000313" key="8">
    <source>
        <dbReference type="Proteomes" id="UP001597191"/>
    </source>
</evidence>
<keyword evidence="3 6" id="KW-0812">Transmembrane</keyword>
<dbReference type="Gene3D" id="1.20.1440.20">
    <property type="entry name" value="LemA-like domain"/>
    <property type="match status" value="1"/>
</dbReference>
<dbReference type="PANTHER" id="PTHR34478:SF2">
    <property type="entry name" value="MEMBRANE PROTEIN"/>
    <property type="match status" value="1"/>
</dbReference>